<dbReference type="InterPro" id="IPR006128">
    <property type="entry name" value="Lipoprotein_PsaA-like"/>
</dbReference>
<comment type="similarity">
    <text evidence="5">Belongs to the bacterial solute-binding protein 9 family.</text>
</comment>
<evidence type="ECO:0000256" key="1">
    <source>
        <dbReference type="ARBA" id="ARBA00004196"/>
    </source>
</evidence>
<sequence>MHRRRLHAVQLLGGALAAALGLGVQAVAAPLVVATTGFVGDVVRQIGGDEIRLTVLFPVGADPHGFEPTPADAVLLARAEVVFAVGAGLEEGLAPLLSSTGARVVELATFVPLLSWPGHDEDDIDHEHGEHDPHVWLDPTRVALWTEAIADALAELAPEHTALFVSRAAAYREELAQLDRWIVDQVGTIPEEARLLVSDHRVLGYFAHRYGFRVPGAVLPSLSTLAEPAARELAELVATIRALGVRAVFVATTVNPQLAEQVSRDAGVRVVSLYTHSLSDPTGPAPTYIDMMRYNVRAIVAALGG</sequence>
<keyword evidence="3" id="KW-0479">Metal-binding</keyword>
<dbReference type="PRINTS" id="PR00691">
    <property type="entry name" value="ADHESINB"/>
</dbReference>
<evidence type="ECO:0000313" key="7">
    <source>
        <dbReference type="Proteomes" id="UP000287233"/>
    </source>
</evidence>
<evidence type="ECO:0000256" key="4">
    <source>
        <dbReference type="ARBA" id="ARBA00022729"/>
    </source>
</evidence>
<dbReference type="InterPro" id="IPR006129">
    <property type="entry name" value="AdhesinB"/>
</dbReference>
<gene>
    <name evidence="6" type="ORF">BIP78_0035</name>
</gene>
<dbReference type="PANTHER" id="PTHR42953:SF1">
    <property type="entry name" value="METAL-BINDING PROTEIN HI_0362-RELATED"/>
    <property type="match status" value="1"/>
</dbReference>
<dbReference type="InterPro" id="IPR050492">
    <property type="entry name" value="Bact_metal-bind_prot9"/>
</dbReference>
<dbReference type="Proteomes" id="UP000287233">
    <property type="component" value="Chromosome"/>
</dbReference>
<name>A0A410FRZ5_BIPS1</name>
<dbReference type="GO" id="GO:0007155">
    <property type="term" value="P:cell adhesion"/>
    <property type="evidence" value="ECO:0007669"/>
    <property type="project" value="InterPro"/>
</dbReference>
<keyword evidence="4" id="KW-0732">Signal</keyword>
<organism evidence="6 7">
    <name type="scientific">Bipolaricaulis sibiricus</name>
    <dbReference type="NCBI Taxonomy" id="2501609"/>
    <lineage>
        <taxon>Bacteria</taxon>
        <taxon>Candidatus Bipolaricaulota</taxon>
        <taxon>Candidatus Bipolaricaulia</taxon>
        <taxon>Candidatus Bipolaricaulales</taxon>
        <taxon>Candidatus Bipolaricaulaceae</taxon>
        <taxon>Candidatus Bipolaricaulis</taxon>
    </lineage>
</organism>
<dbReference type="Gene3D" id="3.40.50.1980">
    <property type="entry name" value="Nitrogenase molybdenum iron protein domain"/>
    <property type="match status" value="2"/>
</dbReference>
<dbReference type="InterPro" id="IPR006127">
    <property type="entry name" value="ZnuA-like"/>
</dbReference>
<dbReference type="KEGG" id="bih:BIP78_0035"/>
<dbReference type="PRINTS" id="PR00690">
    <property type="entry name" value="ADHESNFAMILY"/>
</dbReference>
<evidence type="ECO:0000256" key="3">
    <source>
        <dbReference type="ARBA" id="ARBA00022723"/>
    </source>
</evidence>
<dbReference type="PANTHER" id="PTHR42953">
    <property type="entry name" value="HIGH-AFFINITY ZINC UPTAKE SYSTEM PROTEIN ZNUA-RELATED"/>
    <property type="match status" value="1"/>
</dbReference>
<dbReference type="AlphaFoldDB" id="A0A410FRZ5"/>
<dbReference type="Pfam" id="PF01297">
    <property type="entry name" value="ZnuA"/>
    <property type="match status" value="1"/>
</dbReference>
<proteinExistence type="inferred from homology"/>
<evidence type="ECO:0000313" key="6">
    <source>
        <dbReference type="EMBL" id="QAA75803.1"/>
    </source>
</evidence>
<dbReference type="GO" id="GO:0030313">
    <property type="term" value="C:cell envelope"/>
    <property type="evidence" value="ECO:0007669"/>
    <property type="project" value="UniProtKB-SubCell"/>
</dbReference>
<dbReference type="GO" id="GO:0046872">
    <property type="term" value="F:metal ion binding"/>
    <property type="evidence" value="ECO:0007669"/>
    <property type="project" value="UniProtKB-KW"/>
</dbReference>
<comment type="subcellular location">
    <subcellularLocation>
        <location evidence="1">Cell envelope</location>
    </subcellularLocation>
</comment>
<evidence type="ECO:0000256" key="5">
    <source>
        <dbReference type="RuleBase" id="RU003512"/>
    </source>
</evidence>
<reference evidence="7" key="1">
    <citation type="submission" date="2018-12" db="EMBL/GenBank/DDBJ databases">
        <title>Complete genome sequence of an uncultured bacterium of the candidate phylum Bipolaricaulota.</title>
        <authorList>
            <person name="Kadnikov V.V."/>
            <person name="Mardanov A.V."/>
            <person name="Beletsky A.V."/>
            <person name="Frank Y.A."/>
            <person name="Karnachuk O.V."/>
            <person name="Ravin N.V."/>
        </authorList>
    </citation>
    <scope>NUCLEOTIDE SEQUENCE [LARGE SCALE GENOMIC DNA]</scope>
</reference>
<dbReference type="EMBL" id="CP034928">
    <property type="protein sequence ID" value="QAA75803.1"/>
    <property type="molecule type" value="Genomic_DNA"/>
</dbReference>
<dbReference type="SUPFAM" id="SSF53807">
    <property type="entry name" value="Helical backbone' metal receptor"/>
    <property type="match status" value="1"/>
</dbReference>
<protein>
    <submittedName>
        <fullName evidence="6">Zinc ABC transporter, substrate-binding protein ZnuA</fullName>
    </submittedName>
</protein>
<accession>A0A410FRZ5</accession>
<keyword evidence="2 5" id="KW-0813">Transport</keyword>
<evidence type="ECO:0000256" key="2">
    <source>
        <dbReference type="ARBA" id="ARBA00022448"/>
    </source>
</evidence>
<dbReference type="GO" id="GO:0030001">
    <property type="term" value="P:metal ion transport"/>
    <property type="evidence" value="ECO:0007669"/>
    <property type="project" value="InterPro"/>
</dbReference>